<keyword evidence="1" id="KW-0378">Hydrolase</keyword>
<dbReference type="GO" id="GO:0016787">
    <property type="term" value="F:hydrolase activity"/>
    <property type="evidence" value="ECO:0007669"/>
    <property type="project" value="UniProtKB-KW"/>
</dbReference>
<dbReference type="InterPro" id="IPR027417">
    <property type="entry name" value="P-loop_NTPase"/>
</dbReference>
<accession>A0A3P8BYF3</accession>
<feature type="domain" description="Helitron helicase-like" evidence="3">
    <location>
        <begin position="276"/>
        <end position="314"/>
    </location>
</feature>
<comment type="cofactor">
    <cofactor evidence="1">
        <name>Mg(2+)</name>
        <dbReference type="ChEBI" id="CHEBI:18420"/>
    </cofactor>
</comment>
<dbReference type="Pfam" id="PF05970">
    <property type="entry name" value="PIF1"/>
    <property type="match status" value="1"/>
</dbReference>
<reference evidence="6" key="2">
    <citation type="submission" date="2019-09" db="UniProtKB">
        <authorList>
            <consortium name="WormBaseParasite"/>
        </authorList>
    </citation>
    <scope>IDENTIFICATION</scope>
</reference>
<dbReference type="EMBL" id="UZAH01033065">
    <property type="protein sequence ID" value="VDP25961.1"/>
    <property type="molecule type" value="Genomic_DNA"/>
</dbReference>
<evidence type="ECO:0000259" key="3">
    <source>
        <dbReference type="Pfam" id="PF14214"/>
    </source>
</evidence>
<evidence type="ECO:0000256" key="1">
    <source>
        <dbReference type="RuleBase" id="RU363044"/>
    </source>
</evidence>
<keyword evidence="5" id="KW-1185">Reference proteome</keyword>
<comment type="similarity">
    <text evidence="1">Belongs to the helicase family.</text>
</comment>
<protein>
    <recommendedName>
        <fullName evidence="1">ATP-dependent DNA helicase</fullName>
        <ecNumber evidence="1">5.6.2.3</ecNumber>
    </recommendedName>
</protein>
<evidence type="ECO:0000313" key="6">
    <source>
        <dbReference type="WBParaSite" id="HPBE_0002150401-mRNA-1"/>
    </source>
</evidence>
<feature type="domain" description="Helitron helicase-like" evidence="3">
    <location>
        <begin position="219"/>
        <end position="268"/>
    </location>
</feature>
<accession>A0A183GGB6</accession>
<evidence type="ECO:0000313" key="5">
    <source>
        <dbReference type="Proteomes" id="UP000050761"/>
    </source>
</evidence>
<dbReference type="InterPro" id="IPR010285">
    <property type="entry name" value="DNA_helicase_pif1-like_DEAD"/>
</dbReference>
<dbReference type="GO" id="GO:0005524">
    <property type="term" value="F:ATP binding"/>
    <property type="evidence" value="ECO:0007669"/>
    <property type="project" value="UniProtKB-KW"/>
</dbReference>
<keyword evidence="1" id="KW-0347">Helicase</keyword>
<dbReference type="AlphaFoldDB" id="A0A183GGB6"/>
<evidence type="ECO:0000259" key="2">
    <source>
        <dbReference type="Pfam" id="PF05970"/>
    </source>
</evidence>
<sequence>MAATLATTPRWGRNCFAWKQCWTTSHCPTKRYWPCTFFARKTSIQYAGKHGPVLLQLLYTGTGSKSIQFLKHIRNYDNSLAMASATAQLENPPVQAYWLIDKVAREGEQRAIEAQRTQRPVRMVFCQLNTDHHRRYNIATANEVAVVYVGNNEEIPGKRYVVVYERGQGLRTISYLDKLFDPLSYSLLFPRGEDGWHPDMEKIVTGNNRRTRVTQKELYSYLLFARTGTFNPLLHAGKLSQQYVVDSWLKIEVNRLNYLRKNQKELRWSTPYDCIKTQYQDAMSIVSKYGKPDVFLTLTCNPNWREIQNNLEGGKNYRSYLDVDVAQLDQSEDQVDHEDHRRIGQANYNLLTNGKKLFVNDVLSAIDHHLGQCFFIDGPRGSGKTFVYTAVYHMAKARKKQILNVAWTGIAANFLPDGRTASSAFRLVVEDLSRISSIKRQSEEARFLSKIDVIIWDEIPMTPKQALEAVNALLQDIMQNSKPSGGKIMLLEGTSDKCCQ</sequence>
<dbReference type="InterPro" id="IPR025476">
    <property type="entry name" value="Helitron_helicase-like"/>
</dbReference>
<dbReference type="EC" id="5.6.2.3" evidence="1"/>
<dbReference type="Gene3D" id="3.40.50.300">
    <property type="entry name" value="P-loop containing nucleotide triphosphate hydrolases"/>
    <property type="match status" value="1"/>
</dbReference>
<comment type="catalytic activity">
    <reaction evidence="1">
        <text>ATP + H2O = ADP + phosphate + H(+)</text>
        <dbReference type="Rhea" id="RHEA:13065"/>
        <dbReference type="ChEBI" id="CHEBI:15377"/>
        <dbReference type="ChEBI" id="CHEBI:15378"/>
        <dbReference type="ChEBI" id="CHEBI:30616"/>
        <dbReference type="ChEBI" id="CHEBI:43474"/>
        <dbReference type="ChEBI" id="CHEBI:456216"/>
        <dbReference type="EC" id="5.6.2.3"/>
    </reaction>
</comment>
<name>A0A183GGB6_HELPZ</name>
<keyword evidence="1" id="KW-0227">DNA damage</keyword>
<reference evidence="4 5" key="1">
    <citation type="submission" date="2018-11" db="EMBL/GenBank/DDBJ databases">
        <authorList>
            <consortium name="Pathogen Informatics"/>
        </authorList>
    </citation>
    <scope>NUCLEOTIDE SEQUENCE [LARGE SCALE GENOMIC DNA]</scope>
</reference>
<proteinExistence type="inferred from homology"/>
<dbReference type="GO" id="GO:0006310">
    <property type="term" value="P:DNA recombination"/>
    <property type="evidence" value="ECO:0007669"/>
    <property type="project" value="UniProtKB-KW"/>
</dbReference>
<keyword evidence="1" id="KW-0233">DNA recombination</keyword>
<keyword evidence="1" id="KW-0234">DNA repair</keyword>
<dbReference type="Proteomes" id="UP000050761">
    <property type="component" value="Unassembled WGS sequence"/>
</dbReference>
<dbReference type="OrthoDB" id="10055660at2759"/>
<dbReference type="GO" id="GO:0000723">
    <property type="term" value="P:telomere maintenance"/>
    <property type="evidence" value="ECO:0007669"/>
    <property type="project" value="InterPro"/>
</dbReference>
<keyword evidence="1" id="KW-0067">ATP-binding</keyword>
<dbReference type="GO" id="GO:0043139">
    <property type="term" value="F:5'-3' DNA helicase activity"/>
    <property type="evidence" value="ECO:0007669"/>
    <property type="project" value="UniProtKB-EC"/>
</dbReference>
<dbReference type="WBParaSite" id="HPBE_0002150401-mRNA-1">
    <property type="protein sequence ID" value="HPBE_0002150401-mRNA-1"/>
    <property type="gene ID" value="HPBE_0002150401"/>
</dbReference>
<dbReference type="SUPFAM" id="SSF52540">
    <property type="entry name" value="P-loop containing nucleoside triphosphate hydrolases"/>
    <property type="match status" value="1"/>
</dbReference>
<dbReference type="PANTHER" id="PTHR45786:SF74">
    <property type="entry name" value="ATP-DEPENDENT DNA HELICASE"/>
    <property type="match status" value="1"/>
</dbReference>
<evidence type="ECO:0000313" key="4">
    <source>
        <dbReference type="EMBL" id="VDP25961.1"/>
    </source>
</evidence>
<dbReference type="PANTHER" id="PTHR45786">
    <property type="entry name" value="DNA BINDING PROTEIN-LIKE"/>
    <property type="match status" value="1"/>
</dbReference>
<keyword evidence="1" id="KW-0547">Nucleotide-binding</keyword>
<dbReference type="GO" id="GO:0006281">
    <property type="term" value="P:DNA repair"/>
    <property type="evidence" value="ECO:0007669"/>
    <property type="project" value="UniProtKB-KW"/>
</dbReference>
<feature type="domain" description="DNA helicase Pif1-like DEAD-box helicase" evidence="2">
    <location>
        <begin position="351"/>
        <end position="493"/>
    </location>
</feature>
<gene>
    <name evidence="4" type="ORF">HPBE_LOCUS21503</name>
</gene>
<dbReference type="Pfam" id="PF14214">
    <property type="entry name" value="Helitron_like_N"/>
    <property type="match status" value="2"/>
</dbReference>
<organism evidence="5 6">
    <name type="scientific">Heligmosomoides polygyrus</name>
    <name type="common">Parasitic roundworm</name>
    <dbReference type="NCBI Taxonomy" id="6339"/>
    <lineage>
        <taxon>Eukaryota</taxon>
        <taxon>Metazoa</taxon>
        <taxon>Ecdysozoa</taxon>
        <taxon>Nematoda</taxon>
        <taxon>Chromadorea</taxon>
        <taxon>Rhabditida</taxon>
        <taxon>Rhabditina</taxon>
        <taxon>Rhabditomorpha</taxon>
        <taxon>Strongyloidea</taxon>
        <taxon>Heligmosomidae</taxon>
        <taxon>Heligmosomoides</taxon>
    </lineage>
</organism>